<name>A0A4C1UX92_EUMVA</name>
<feature type="region of interest" description="Disordered" evidence="1">
    <location>
        <begin position="43"/>
        <end position="98"/>
    </location>
</feature>
<accession>A0A4C1UX92</accession>
<evidence type="ECO:0000256" key="1">
    <source>
        <dbReference type="SAM" id="MobiDB-lite"/>
    </source>
</evidence>
<feature type="compositionally biased region" description="Basic and acidic residues" evidence="1">
    <location>
        <begin position="46"/>
        <end position="65"/>
    </location>
</feature>
<proteinExistence type="predicted"/>
<organism evidence="2 3">
    <name type="scientific">Eumeta variegata</name>
    <name type="common">Bagworm moth</name>
    <name type="synonym">Eumeta japonica</name>
    <dbReference type="NCBI Taxonomy" id="151549"/>
    <lineage>
        <taxon>Eukaryota</taxon>
        <taxon>Metazoa</taxon>
        <taxon>Ecdysozoa</taxon>
        <taxon>Arthropoda</taxon>
        <taxon>Hexapoda</taxon>
        <taxon>Insecta</taxon>
        <taxon>Pterygota</taxon>
        <taxon>Neoptera</taxon>
        <taxon>Endopterygota</taxon>
        <taxon>Lepidoptera</taxon>
        <taxon>Glossata</taxon>
        <taxon>Ditrysia</taxon>
        <taxon>Tineoidea</taxon>
        <taxon>Psychidae</taxon>
        <taxon>Oiketicinae</taxon>
        <taxon>Eumeta</taxon>
    </lineage>
</organism>
<comment type="caution">
    <text evidence="2">The sequence shown here is derived from an EMBL/GenBank/DDBJ whole genome shotgun (WGS) entry which is preliminary data.</text>
</comment>
<dbReference type="AlphaFoldDB" id="A0A4C1UX92"/>
<reference evidence="2 3" key="1">
    <citation type="journal article" date="2019" name="Commun. Biol.">
        <title>The bagworm genome reveals a unique fibroin gene that provides high tensile strength.</title>
        <authorList>
            <person name="Kono N."/>
            <person name="Nakamura H."/>
            <person name="Ohtoshi R."/>
            <person name="Tomita M."/>
            <person name="Numata K."/>
            <person name="Arakawa K."/>
        </authorList>
    </citation>
    <scope>NUCLEOTIDE SEQUENCE [LARGE SCALE GENOMIC DNA]</scope>
</reference>
<protein>
    <submittedName>
        <fullName evidence="2">Uncharacterized protein</fullName>
    </submittedName>
</protein>
<keyword evidence="3" id="KW-1185">Reference proteome</keyword>
<evidence type="ECO:0000313" key="2">
    <source>
        <dbReference type="EMBL" id="GBP31123.1"/>
    </source>
</evidence>
<dbReference type="EMBL" id="BGZK01000241">
    <property type="protein sequence ID" value="GBP31123.1"/>
    <property type="molecule type" value="Genomic_DNA"/>
</dbReference>
<dbReference type="Proteomes" id="UP000299102">
    <property type="component" value="Unassembled WGS sequence"/>
</dbReference>
<feature type="compositionally biased region" description="Low complexity" evidence="1">
    <location>
        <begin position="72"/>
        <end position="93"/>
    </location>
</feature>
<evidence type="ECO:0000313" key="3">
    <source>
        <dbReference type="Proteomes" id="UP000299102"/>
    </source>
</evidence>
<gene>
    <name evidence="2" type="ORF">EVAR_77420_1</name>
</gene>
<sequence>MRQSVYLVVPRAGRRSMHFRFDGCKYVDIGRLYLAPALAPRPLTAPDHDPTADEKRAIAPKEARASIRRRGAAAPRPTPARLRASNKLAAPPGTGLGGGARDRKLNITLYSNMELRSAHIDDHIRVHRHLSLTTLIYISSEFERHPRLMVRGGRHRRRGTR</sequence>